<dbReference type="GO" id="GO:0004674">
    <property type="term" value="F:protein serine/threonine kinase activity"/>
    <property type="evidence" value="ECO:0007669"/>
    <property type="project" value="UniProtKB-KW"/>
</dbReference>
<dbReference type="SUPFAM" id="SSF56112">
    <property type="entry name" value="Protein kinase-like (PK-like)"/>
    <property type="match status" value="1"/>
</dbReference>
<evidence type="ECO:0000256" key="2">
    <source>
        <dbReference type="ARBA" id="ARBA00022679"/>
    </source>
</evidence>
<dbReference type="GO" id="GO:0005856">
    <property type="term" value="C:cytoskeleton"/>
    <property type="evidence" value="ECO:0007669"/>
    <property type="project" value="TreeGrafter"/>
</dbReference>
<evidence type="ECO:0000256" key="3">
    <source>
        <dbReference type="ARBA" id="ARBA00022741"/>
    </source>
</evidence>
<dbReference type="PROSITE" id="PS50011">
    <property type="entry name" value="PROTEIN_KINASE_DOM"/>
    <property type="match status" value="1"/>
</dbReference>
<evidence type="ECO:0000256" key="5">
    <source>
        <dbReference type="ARBA" id="ARBA00022840"/>
    </source>
</evidence>
<name>A0AAJ7SLG6_PETMA</name>
<dbReference type="InterPro" id="IPR011009">
    <property type="entry name" value="Kinase-like_dom_sf"/>
</dbReference>
<dbReference type="Gene3D" id="1.10.510.10">
    <property type="entry name" value="Transferase(Phosphotransferase) domain 1"/>
    <property type="match status" value="2"/>
</dbReference>
<sequence>MATLNEILALFGPQMTHREKLELVAIQKVWYFALSNRSRGHNNDGYDDHEHHYIPVHHEHLHYRYEVLKKIGDGGQGQVIRCLDHKMNTLVAVKILRSPLSSKDDKFQRKELQMALELQGEGSDEEYNVIKVLNHFDFRGHHCIVLELLKESLYDVITEAGLRKLHMGMVKTYTRGILKFLCHTKARSIIHADIKPENVLLKDTVAGTIRVTDFGTSFFVKRQLAELATGRELFHSDSRDDHLPCCMEILGLPPRCMMDAAPDGMHYFDRLGMMFSPVKRRVPGSLSLHGALKSHDPEFVDFVSSCLRWDPDCRMTPAQALGHSWLRTVATSTTSNATATTIAAPGSVQCFGAAERRAEPALPPSSALALASKWKLTVVVEEETLVEELVVQGEETLVEELVKVKGLDS</sequence>
<evidence type="ECO:0000313" key="8">
    <source>
        <dbReference type="RefSeq" id="XP_032800567.1"/>
    </source>
</evidence>
<dbReference type="PANTHER" id="PTHR24058">
    <property type="entry name" value="DUAL SPECIFICITY PROTEIN KINASE"/>
    <property type="match status" value="1"/>
</dbReference>
<evidence type="ECO:0000313" key="7">
    <source>
        <dbReference type="Proteomes" id="UP001318040"/>
    </source>
</evidence>
<dbReference type="SMART" id="SM00220">
    <property type="entry name" value="S_TKc"/>
    <property type="match status" value="1"/>
</dbReference>
<dbReference type="InterPro" id="IPR000719">
    <property type="entry name" value="Prot_kinase_dom"/>
</dbReference>
<dbReference type="Proteomes" id="UP001318040">
    <property type="component" value="Unplaced"/>
</dbReference>
<feature type="domain" description="Protein kinase" evidence="6">
    <location>
        <begin position="65"/>
        <end position="326"/>
    </location>
</feature>
<dbReference type="RefSeq" id="XP_032800567.1">
    <property type="nucleotide sequence ID" value="XM_032944676.1"/>
</dbReference>
<dbReference type="Pfam" id="PF00069">
    <property type="entry name" value="Pkinase"/>
    <property type="match status" value="1"/>
</dbReference>
<dbReference type="KEGG" id="pmrn:116937541"/>
<keyword evidence="3" id="KW-0547">Nucleotide-binding</keyword>
<gene>
    <name evidence="8" type="primary">LOC116937541</name>
</gene>
<dbReference type="AlphaFoldDB" id="A0AAJ7SLG6"/>
<evidence type="ECO:0000259" key="6">
    <source>
        <dbReference type="PROSITE" id="PS50011"/>
    </source>
</evidence>
<keyword evidence="2" id="KW-0808">Transferase</keyword>
<dbReference type="PROSITE" id="PS00108">
    <property type="entry name" value="PROTEIN_KINASE_ST"/>
    <property type="match status" value="1"/>
</dbReference>
<dbReference type="InterPro" id="IPR050494">
    <property type="entry name" value="Ser_Thr_dual-spec_kinase"/>
</dbReference>
<protein>
    <submittedName>
        <fullName evidence="8">Dual specificity tyrosine-phosphorylation-regulated kinase 4-like</fullName>
    </submittedName>
</protein>
<evidence type="ECO:0000256" key="1">
    <source>
        <dbReference type="ARBA" id="ARBA00022527"/>
    </source>
</evidence>
<dbReference type="InterPro" id="IPR008271">
    <property type="entry name" value="Ser/Thr_kinase_AS"/>
</dbReference>
<dbReference type="GO" id="GO:0005524">
    <property type="term" value="F:ATP binding"/>
    <property type="evidence" value="ECO:0007669"/>
    <property type="project" value="UniProtKB-KW"/>
</dbReference>
<keyword evidence="1" id="KW-0723">Serine/threonine-protein kinase</keyword>
<dbReference type="GO" id="GO:0005737">
    <property type="term" value="C:cytoplasm"/>
    <property type="evidence" value="ECO:0007669"/>
    <property type="project" value="TreeGrafter"/>
</dbReference>
<reference evidence="8" key="1">
    <citation type="submission" date="2025-08" db="UniProtKB">
        <authorList>
            <consortium name="RefSeq"/>
        </authorList>
    </citation>
    <scope>IDENTIFICATION</scope>
    <source>
        <tissue evidence="8">Sperm</tissue>
    </source>
</reference>
<keyword evidence="5" id="KW-0067">ATP-binding</keyword>
<accession>A0AAJ7SLG6</accession>
<evidence type="ECO:0000256" key="4">
    <source>
        <dbReference type="ARBA" id="ARBA00022777"/>
    </source>
</evidence>
<dbReference type="Gene3D" id="3.30.200.20">
    <property type="entry name" value="Phosphorylase Kinase, domain 1"/>
    <property type="match status" value="1"/>
</dbReference>
<organism evidence="7 8">
    <name type="scientific">Petromyzon marinus</name>
    <name type="common">Sea lamprey</name>
    <dbReference type="NCBI Taxonomy" id="7757"/>
    <lineage>
        <taxon>Eukaryota</taxon>
        <taxon>Metazoa</taxon>
        <taxon>Chordata</taxon>
        <taxon>Craniata</taxon>
        <taxon>Vertebrata</taxon>
        <taxon>Cyclostomata</taxon>
        <taxon>Hyperoartia</taxon>
        <taxon>Petromyzontiformes</taxon>
        <taxon>Petromyzontidae</taxon>
        <taxon>Petromyzon</taxon>
    </lineage>
</organism>
<proteinExistence type="predicted"/>
<keyword evidence="4" id="KW-0418">Kinase</keyword>
<keyword evidence="7" id="KW-1185">Reference proteome</keyword>